<dbReference type="CDD" id="cd00364">
    <property type="entry name" value="Ribosomal_uS17"/>
    <property type="match status" value="1"/>
</dbReference>
<evidence type="ECO:0000313" key="16">
    <source>
        <dbReference type="EMBL" id="CAD8299518.1"/>
    </source>
</evidence>
<dbReference type="Pfam" id="PF16205">
    <property type="entry name" value="Ribosomal_S17_N"/>
    <property type="match status" value="1"/>
</dbReference>
<evidence type="ECO:0000256" key="12">
    <source>
        <dbReference type="ARBA" id="ARBA00023288"/>
    </source>
</evidence>
<evidence type="ECO:0000256" key="10">
    <source>
        <dbReference type="ARBA" id="ARBA00023139"/>
    </source>
</evidence>
<dbReference type="GO" id="GO:0006412">
    <property type="term" value="P:translation"/>
    <property type="evidence" value="ECO:0007669"/>
    <property type="project" value="InterPro"/>
</dbReference>
<dbReference type="AlphaFoldDB" id="A0A7R9VN15"/>
<dbReference type="SUPFAM" id="SSF50249">
    <property type="entry name" value="Nucleic acid-binding proteins"/>
    <property type="match status" value="1"/>
</dbReference>
<keyword evidence="7" id="KW-0164">Citrullination</keyword>
<evidence type="ECO:0000256" key="13">
    <source>
        <dbReference type="ARBA" id="ARBA00035164"/>
    </source>
</evidence>
<gene>
    <name evidence="16" type="ORF">CEUR00632_LOCUS15095</name>
</gene>
<dbReference type="GO" id="GO:0003723">
    <property type="term" value="F:RNA binding"/>
    <property type="evidence" value="ECO:0007669"/>
    <property type="project" value="UniProtKB-KW"/>
</dbReference>
<keyword evidence="6" id="KW-0694">RNA-binding</keyword>
<accession>A0A7R9VN15</accession>
<evidence type="ECO:0000256" key="7">
    <source>
        <dbReference type="ARBA" id="ARBA00022934"/>
    </source>
</evidence>
<evidence type="ECO:0000256" key="6">
    <source>
        <dbReference type="ARBA" id="ARBA00022884"/>
    </source>
</evidence>
<comment type="similarity">
    <text evidence="2">Belongs to the universal ribosomal protein uS17 family.</text>
</comment>
<dbReference type="InterPro" id="IPR032440">
    <property type="entry name" value="Ribosomal_uS17_N"/>
</dbReference>
<dbReference type="EMBL" id="HBEC01032558">
    <property type="protein sequence ID" value="CAD8299518.1"/>
    <property type="molecule type" value="Transcribed_RNA"/>
</dbReference>
<evidence type="ECO:0000256" key="4">
    <source>
        <dbReference type="ARBA" id="ARBA00022490"/>
    </source>
</evidence>
<name>A0A7R9VN15_9CHLO</name>
<evidence type="ECO:0000256" key="11">
    <source>
        <dbReference type="ARBA" id="ARBA00023274"/>
    </source>
</evidence>
<organism evidence="16">
    <name type="scientific">Chlamydomonas euryale</name>
    <dbReference type="NCBI Taxonomy" id="1486919"/>
    <lineage>
        <taxon>Eukaryota</taxon>
        <taxon>Viridiplantae</taxon>
        <taxon>Chlorophyta</taxon>
        <taxon>core chlorophytes</taxon>
        <taxon>Chlorophyceae</taxon>
        <taxon>CS clade</taxon>
        <taxon>Chlamydomonadales</taxon>
        <taxon>Chlamydomonadaceae</taxon>
        <taxon>Chlamydomonas</taxon>
    </lineage>
</organism>
<dbReference type="Pfam" id="PF00366">
    <property type="entry name" value="Ribosomal_S17"/>
    <property type="match status" value="1"/>
</dbReference>
<dbReference type="PANTHER" id="PTHR10744">
    <property type="entry name" value="40S RIBOSOMAL PROTEIN S11 FAMILY MEMBER"/>
    <property type="match status" value="1"/>
</dbReference>
<evidence type="ECO:0000259" key="15">
    <source>
        <dbReference type="Pfam" id="PF16205"/>
    </source>
</evidence>
<dbReference type="InterPro" id="IPR028333">
    <property type="entry name" value="Ribosomal_uS17_arc/euk"/>
</dbReference>
<evidence type="ECO:0000256" key="2">
    <source>
        <dbReference type="ARBA" id="ARBA00010254"/>
    </source>
</evidence>
<dbReference type="FunFam" id="2.40.50.1000:FF:000008">
    <property type="entry name" value="40S ribosomal protein S11"/>
    <property type="match status" value="1"/>
</dbReference>
<evidence type="ECO:0000256" key="3">
    <source>
        <dbReference type="ARBA" id="ARBA00022481"/>
    </source>
</evidence>
<dbReference type="NCBIfam" id="TIGR03630">
    <property type="entry name" value="uS17_arch"/>
    <property type="match status" value="1"/>
</dbReference>
<dbReference type="PANTHER" id="PTHR10744:SF9">
    <property type="entry name" value="40S RIBOSOMAL PROTEIN S11-RELATED"/>
    <property type="match status" value="1"/>
</dbReference>
<proteinExistence type="inferred from homology"/>
<evidence type="ECO:0000256" key="1">
    <source>
        <dbReference type="ARBA" id="ARBA00004496"/>
    </source>
</evidence>
<evidence type="ECO:0000256" key="9">
    <source>
        <dbReference type="ARBA" id="ARBA00022990"/>
    </source>
</evidence>
<dbReference type="PRINTS" id="PR00973">
    <property type="entry name" value="RIBOSOMALS17"/>
</dbReference>
<evidence type="ECO:0000256" key="14">
    <source>
        <dbReference type="ARBA" id="ARBA00035471"/>
    </source>
</evidence>
<dbReference type="Gene3D" id="2.40.50.1000">
    <property type="match status" value="1"/>
</dbReference>
<keyword evidence="5" id="KW-0597">Phosphoprotein</keyword>
<sequence length="156" mass="17871">MTEVQCEKAYQRQFGVSGCFKSKEKKQPGHSGHRYYKSVGLGFKTPREAQFGTYIDNKCPFTGNVSIRGRILTGVVKSSKMNRTLIVRRDYLHFVRKYDRYEKRHSNFAAHVSPCFRIRDGDMVFCGQCRPLAKTVRFNVLRVIPAGSGKKGFSSF</sequence>
<dbReference type="InterPro" id="IPR012340">
    <property type="entry name" value="NA-bd_OB-fold"/>
</dbReference>
<evidence type="ECO:0000256" key="5">
    <source>
        <dbReference type="ARBA" id="ARBA00022553"/>
    </source>
</evidence>
<keyword evidence="11" id="KW-0687">Ribonucleoprotein</keyword>
<keyword evidence="4" id="KW-0963">Cytoplasm</keyword>
<dbReference type="InterPro" id="IPR000266">
    <property type="entry name" value="Ribosomal_uS17"/>
</dbReference>
<comment type="subcellular location">
    <subcellularLocation>
        <location evidence="1">Cytoplasm</location>
    </subcellularLocation>
</comment>
<keyword evidence="12" id="KW-0449">Lipoprotein</keyword>
<keyword evidence="8" id="KW-0689">Ribosomal protein</keyword>
<reference evidence="16" key="1">
    <citation type="submission" date="2021-01" db="EMBL/GenBank/DDBJ databases">
        <authorList>
            <person name="Corre E."/>
            <person name="Pelletier E."/>
            <person name="Niang G."/>
            <person name="Scheremetjew M."/>
            <person name="Finn R."/>
            <person name="Kale V."/>
            <person name="Holt S."/>
            <person name="Cochrane G."/>
            <person name="Meng A."/>
            <person name="Brown T."/>
            <person name="Cohen L."/>
        </authorList>
    </citation>
    <scope>NUCLEOTIDE SEQUENCE</scope>
    <source>
        <strain evidence="16">CCMP219</strain>
    </source>
</reference>
<keyword evidence="9" id="KW-0007">Acetylation</keyword>
<dbReference type="GO" id="GO:0022627">
    <property type="term" value="C:cytosolic small ribosomal subunit"/>
    <property type="evidence" value="ECO:0007669"/>
    <property type="project" value="TreeGrafter"/>
</dbReference>
<keyword evidence="3" id="KW-0488">Methylation</keyword>
<dbReference type="GO" id="GO:0003735">
    <property type="term" value="F:structural constituent of ribosome"/>
    <property type="evidence" value="ECO:0007669"/>
    <property type="project" value="InterPro"/>
</dbReference>
<feature type="domain" description="Small ribosomal subunit protein uS17 N-terminal" evidence="15">
    <location>
        <begin position="5"/>
        <end position="72"/>
    </location>
</feature>
<keyword evidence="10" id="KW-0564">Palmitate</keyword>
<evidence type="ECO:0000256" key="8">
    <source>
        <dbReference type="ARBA" id="ARBA00022980"/>
    </source>
</evidence>
<protein>
    <recommendedName>
        <fullName evidence="13">Small ribosomal subunit protein uS17</fullName>
    </recommendedName>
    <alternativeName>
        <fullName evidence="14">40S ribosomal protein S11</fullName>
    </alternativeName>
</protein>